<feature type="compositionally biased region" description="Low complexity" evidence="1">
    <location>
        <begin position="118"/>
        <end position="129"/>
    </location>
</feature>
<sequence length="157" mass="16649">MWFLIKGTFWFSMVLVALSYFGTQPQTEEAAGPKFALGDAITVATDAYQYITAICSEKPDVCEKGAETLTALGHRAREGAYVAYQILDSQFADDGKADTAAPGMPVKPATVKPAIAATETKPAAEPATISEIITGTVTPEPRPKNGNGPKPYTPPKL</sequence>
<evidence type="ECO:0000256" key="1">
    <source>
        <dbReference type="SAM" id="MobiDB-lite"/>
    </source>
</evidence>
<accession>A0A6M1RQ07</accession>
<evidence type="ECO:0000313" key="3">
    <source>
        <dbReference type="EMBL" id="NGO63402.1"/>
    </source>
</evidence>
<dbReference type="EMBL" id="JAAKZH010000002">
    <property type="protein sequence ID" value="NGO63402.1"/>
    <property type="molecule type" value="Genomic_DNA"/>
</dbReference>
<comment type="caution">
    <text evidence="3">The sequence shown here is derived from an EMBL/GenBank/DDBJ whole genome shotgun (WGS) entry which is preliminary data.</text>
</comment>
<keyword evidence="2" id="KW-0732">Signal</keyword>
<dbReference type="Pfam" id="PF17264">
    <property type="entry name" value="DUF5330"/>
    <property type="match status" value="1"/>
</dbReference>
<feature type="region of interest" description="Disordered" evidence="1">
    <location>
        <begin position="118"/>
        <end position="157"/>
    </location>
</feature>
<name>A0A6M1RQ07_9HYPH</name>
<evidence type="ECO:0000256" key="2">
    <source>
        <dbReference type="SAM" id="SignalP"/>
    </source>
</evidence>
<feature type="signal peptide" evidence="2">
    <location>
        <begin position="1"/>
        <end position="19"/>
    </location>
</feature>
<dbReference type="Proteomes" id="UP000477849">
    <property type="component" value="Unassembled WGS sequence"/>
</dbReference>
<proteinExistence type="predicted"/>
<gene>
    <name evidence="3" type="ORF">G6N76_06925</name>
</gene>
<keyword evidence="4" id="KW-1185">Reference proteome</keyword>
<organism evidence="3 4">
    <name type="scientific">Rhizobium daejeonense</name>
    <dbReference type="NCBI Taxonomy" id="240521"/>
    <lineage>
        <taxon>Bacteria</taxon>
        <taxon>Pseudomonadati</taxon>
        <taxon>Pseudomonadota</taxon>
        <taxon>Alphaproteobacteria</taxon>
        <taxon>Hyphomicrobiales</taxon>
        <taxon>Rhizobiaceae</taxon>
        <taxon>Rhizobium/Agrobacterium group</taxon>
        <taxon>Rhizobium</taxon>
    </lineage>
</organism>
<reference evidence="3 4" key="1">
    <citation type="submission" date="2020-02" db="EMBL/GenBank/DDBJ databases">
        <title>Genome sequence of the type strain CCBAU10050 of Rhizobium daejeonense.</title>
        <authorList>
            <person name="Gao J."/>
            <person name="Sun J."/>
        </authorList>
    </citation>
    <scope>NUCLEOTIDE SEQUENCE [LARGE SCALE GENOMIC DNA]</scope>
    <source>
        <strain evidence="3 4">CCBAU10050</strain>
    </source>
</reference>
<protein>
    <submittedName>
        <fullName evidence="3">DUF5330 domain-containing protein</fullName>
    </submittedName>
</protein>
<evidence type="ECO:0000313" key="4">
    <source>
        <dbReference type="Proteomes" id="UP000477849"/>
    </source>
</evidence>
<dbReference type="RefSeq" id="WP_163904196.1">
    <property type="nucleotide sequence ID" value="NZ_CP048427.1"/>
</dbReference>
<dbReference type="InterPro" id="IPR035220">
    <property type="entry name" value="DUF5330"/>
</dbReference>
<feature type="chain" id="PRO_5026779135" evidence="2">
    <location>
        <begin position="20"/>
        <end position="157"/>
    </location>
</feature>
<dbReference type="AlphaFoldDB" id="A0A6M1RQ07"/>